<dbReference type="KEGG" id="dti:Desti_3146"/>
<dbReference type="Gene3D" id="3.30.700.10">
    <property type="entry name" value="Glycoprotein, Type 4 Pilin"/>
    <property type="match status" value="1"/>
</dbReference>
<dbReference type="AlphaFoldDB" id="I4C8B6"/>
<proteinExistence type="predicted"/>
<protein>
    <submittedName>
        <fullName evidence="2">Prepilin-type N-terminal cleavage/methylation domain-containing protein</fullName>
    </submittedName>
</protein>
<dbReference type="eggNOG" id="COG4970">
    <property type="taxonomic scope" value="Bacteria"/>
</dbReference>
<dbReference type="Pfam" id="PF07963">
    <property type="entry name" value="N_methyl"/>
    <property type="match status" value="1"/>
</dbReference>
<dbReference type="InterPro" id="IPR012902">
    <property type="entry name" value="N_methyl_site"/>
</dbReference>
<feature type="transmembrane region" description="Helical" evidence="1">
    <location>
        <begin position="12"/>
        <end position="32"/>
    </location>
</feature>
<dbReference type="Proteomes" id="UP000006055">
    <property type="component" value="Chromosome"/>
</dbReference>
<dbReference type="HOGENOM" id="CLU_1048604_0_0_7"/>
<gene>
    <name evidence="2" type="ordered locus">Desti_3146</name>
</gene>
<reference evidence="3" key="1">
    <citation type="submission" date="2012-06" db="EMBL/GenBank/DDBJ databases">
        <title>Complete sequence of chromosome of Desulfomonile tiedjei DSM 6799.</title>
        <authorList>
            <person name="Lucas S."/>
            <person name="Copeland A."/>
            <person name="Lapidus A."/>
            <person name="Glavina del Rio T."/>
            <person name="Dalin E."/>
            <person name="Tice H."/>
            <person name="Bruce D."/>
            <person name="Goodwin L."/>
            <person name="Pitluck S."/>
            <person name="Peters L."/>
            <person name="Ovchinnikova G."/>
            <person name="Zeytun A."/>
            <person name="Lu M."/>
            <person name="Kyrpides N."/>
            <person name="Mavromatis K."/>
            <person name="Ivanova N."/>
            <person name="Brettin T."/>
            <person name="Detter J.C."/>
            <person name="Han C."/>
            <person name="Larimer F."/>
            <person name="Land M."/>
            <person name="Hauser L."/>
            <person name="Markowitz V."/>
            <person name="Cheng J.-F."/>
            <person name="Hugenholtz P."/>
            <person name="Woyke T."/>
            <person name="Wu D."/>
            <person name="Spring S."/>
            <person name="Schroeder M."/>
            <person name="Brambilla E."/>
            <person name="Klenk H.-P."/>
            <person name="Eisen J.A."/>
        </authorList>
    </citation>
    <scope>NUCLEOTIDE SEQUENCE [LARGE SCALE GENOMIC DNA]</scope>
    <source>
        <strain evidence="3">ATCC 49306 / DSM 6799 / DCB-1</strain>
    </source>
</reference>
<accession>I4C8B6</accession>
<keyword evidence="1" id="KW-1133">Transmembrane helix</keyword>
<evidence type="ECO:0000313" key="3">
    <source>
        <dbReference type="Proteomes" id="UP000006055"/>
    </source>
</evidence>
<dbReference type="SUPFAM" id="SSF54523">
    <property type="entry name" value="Pili subunits"/>
    <property type="match status" value="1"/>
</dbReference>
<evidence type="ECO:0000313" key="2">
    <source>
        <dbReference type="EMBL" id="AFM25807.1"/>
    </source>
</evidence>
<keyword evidence="1" id="KW-0472">Membrane</keyword>
<organism evidence="2 3">
    <name type="scientific">Desulfomonile tiedjei (strain ATCC 49306 / DSM 6799 / DCB-1)</name>
    <dbReference type="NCBI Taxonomy" id="706587"/>
    <lineage>
        <taxon>Bacteria</taxon>
        <taxon>Pseudomonadati</taxon>
        <taxon>Thermodesulfobacteriota</taxon>
        <taxon>Desulfomonilia</taxon>
        <taxon>Desulfomonilales</taxon>
        <taxon>Desulfomonilaceae</taxon>
        <taxon>Desulfomonile</taxon>
    </lineage>
</organism>
<dbReference type="EMBL" id="CP003360">
    <property type="protein sequence ID" value="AFM25807.1"/>
    <property type="molecule type" value="Genomic_DNA"/>
</dbReference>
<name>I4C8B6_DESTA</name>
<dbReference type="STRING" id="706587.Desti_3146"/>
<keyword evidence="3" id="KW-1185">Reference proteome</keyword>
<keyword evidence="1" id="KW-0812">Transmembrane</keyword>
<sequence>MKRHRENGFTLIELMVVSTIAAVIVAVSLVAYRQGITREYALSQQARSLTMALQYVRMQALENKNTIRIVNATSFDQTGAFFRKIAFAATDHGVKVGDYVAVAGLRSAVSSDTLSAGTFYVSAATTSTFDCVYYHSDSVMVPPSPEVAVARNLTRTAQLTIQKKSFIDTVSSSEKEAFEAARSKNPQIFIYDETKYIIWDPNDVAAMIDTSASTYTPVPAFSSRGFAADETGYQLRIALIPSKTESYKIIRISPFGQVGMGRKVD</sequence>
<dbReference type="RefSeq" id="WP_014810944.1">
    <property type="nucleotide sequence ID" value="NC_018025.1"/>
</dbReference>
<dbReference type="InterPro" id="IPR045584">
    <property type="entry name" value="Pilin-like"/>
</dbReference>
<evidence type="ECO:0000256" key="1">
    <source>
        <dbReference type="SAM" id="Phobius"/>
    </source>
</evidence>
<dbReference type="NCBIfam" id="TIGR02532">
    <property type="entry name" value="IV_pilin_GFxxxE"/>
    <property type="match status" value="1"/>
</dbReference>